<dbReference type="EMBL" id="ASPP01038989">
    <property type="protein sequence ID" value="ETO01183.1"/>
    <property type="molecule type" value="Genomic_DNA"/>
</dbReference>
<dbReference type="GO" id="GO:0006508">
    <property type="term" value="P:proteolysis"/>
    <property type="evidence" value="ECO:0007669"/>
    <property type="project" value="UniProtKB-KW"/>
</dbReference>
<feature type="non-terminal residue" evidence="10">
    <location>
        <position position="319"/>
    </location>
</feature>
<dbReference type="InterPro" id="IPR028889">
    <property type="entry name" value="USP"/>
</dbReference>
<comment type="catalytic activity">
    <reaction evidence="1">
        <text>Thiol-dependent hydrolysis of ester, thioester, amide, peptide and isopeptide bonds formed by the C-terminal Gly of ubiquitin (a 76-residue protein attached to proteins as an intracellular targeting signal).</text>
        <dbReference type="EC" id="3.4.19.12"/>
    </reaction>
</comment>
<evidence type="ECO:0000256" key="4">
    <source>
        <dbReference type="ARBA" id="ARBA00022670"/>
    </source>
</evidence>
<keyword evidence="8" id="KW-0472">Membrane</keyword>
<evidence type="ECO:0000256" key="5">
    <source>
        <dbReference type="ARBA" id="ARBA00022786"/>
    </source>
</evidence>
<feature type="transmembrane region" description="Helical" evidence="8">
    <location>
        <begin position="27"/>
        <end position="47"/>
    </location>
</feature>
<feature type="transmembrane region" description="Helical" evidence="8">
    <location>
        <begin position="59"/>
        <end position="83"/>
    </location>
</feature>
<name>X6LGR3_RETFI</name>
<dbReference type="PANTHER" id="PTHR21646">
    <property type="entry name" value="UBIQUITIN CARBOXYL-TERMINAL HYDROLASE"/>
    <property type="match status" value="1"/>
</dbReference>
<protein>
    <recommendedName>
        <fullName evidence="3">ubiquitinyl hydrolase 1</fullName>
        <ecNumber evidence="3">3.4.19.12</ecNumber>
    </recommendedName>
</protein>
<keyword evidence="8" id="KW-1133">Transmembrane helix</keyword>
<evidence type="ECO:0000256" key="8">
    <source>
        <dbReference type="SAM" id="Phobius"/>
    </source>
</evidence>
<dbReference type="EC" id="3.4.19.12" evidence="3"/>
<comment type="similarity">
    <text evidence="2">Belongs to the peptidase C19 family.</text>
</comment>
<keyword evidence="11" id="KW-1185">Reference proteome</keyword>
<dbReference type="Gene3D" id="3.90.70.10">
    <property type="entry name" value="Cysteine proteinases"/>
    <property type="match status" value="1"/>
</dbReference>
<evidence type="ECO:0000256" key="7">
    <source>
        <dbReference type="ARBA" id="ARBA00022807"/>
    </source>
</evidence>
<dbReference type="Pfam" id="PF00443">
    <property type="entry name" value="UCH"/>
    <property type="match status" value="1"/>
</dbReference>
<sequence>MLTLSTTILQTKKDKMLMKKNFLTREFPLCCGCVWSSIVFIAVYMLLKEMNTPKYGATNIAGLILFGFIYVLSTSAFCTYFLYSSTLEMTLIPFKKSDLPCDVTNSNQAVQICNQSYNGKSAAYGGQSKNTTNVSDMSQSDDEYHKEHQFCTNFCNVAVEEWERKEISVGRKQKNYFFTEWGKTLIPVAQKEIERWLQNENFMFSGETISQWDHSTWQFKVKNGVARTQIRESWEKLKKKQHNNNKAKCGHKKDKHTIMSEYGQHSTRGIVGFQNLGNTCYLNAAIQCLLQVRPLMKMEWSSQPEENTFGKEWIHLTNE</sequence>
<evidence type="ECO:0000313" key="10">
    <source>
        <dbReference type="EMBL" id="ETO01183.1"/>
    </source>
</evidence>
<evidence type="ECO:0000256" key="1">
    <source>
        <dbReference type="ARBA" id="ARBA00000707"/>
    </source>
</evidence>
<keyword evidence="4" id="KW-0645">Protease</keyword>
<evidence type="ECO:0000313" key="11">
    <source>
        <dbReference type="Proteomes" id="UP000023152"/>
    </source>
</evidence>
<reference evidence="10 11" key="1">
    <citation type="journal article" date="2013" name="Curr. Biol.">
        <title>The Genome of the Foraminiferan Reticulomyxa filosa.</title>
        <authorList>
            <person name="Glockner G."/>
            <person name="Hulsmann N."/>
            <person name="Schleicher M."/>
            <person name="Noegel A.A."/>
            <person name="Eichinger L."/>
            <person name="Gallinger C."/>
            <person name="Pawlowski J."/>
            <person name="Sierra R."/>
            <person name="Euteneuer U."/>
            <person name="Pillet L."/>
            <person name="Moustafa A."/>
            <person name="Platzer M."/>
            <person name="Groth M."/>
            <person name="Szafranski K."/>
            <person name="Schliwa M."/>
        </authorList>
    </citation>
    <scope>NUCLEOTIDE SEQUENCE [LARGE SCALE GENOMIC DNA]</scope>
</reference>
<dbReference type="OrthoDB" id="420187at2759"/>
<organism evidence="10 11">
    <name type="scientific">Reticulomyxa filosa</name>
    <dbReference type="NCBI Taxonomy" id="46433"/>
    <lineage>
        <taxon>Eukaryota</taxon>
        <taxon>Sar</taxon>
        <taxon>Rhizaria</taxon>
        <taxon>Retaria</taxon>
        <taxon>Foraminifera</taxon>
        <taxon>Monothalamids</taxon>
        <taxon>Reticulomyxidae</taxon>
        <taxon>Reticulomyxa</taxon>
    </lineage>
</organism>
<gene>
    <name evidence="10" type="ORF">RFI_36259</name>
</gene>
<dbReference type="GO" id="GO:0016579">
    <property type="term" value="P:protein deubiquitination"/>
    <property type="evidence" value="ECO:0007669"/>
    <property type="project" value="InterPro"/>
</dbReference>
<dbReference type="InterPro" id="IPR038765">
    <property type="entry name" value="Papain-like_cys_pep_sf"/>
</dbReference>
<dbReference type="InterPro" id="IPR001394">
    <property type="entry name" value="Peptidase_C19_UCH"/>
</dbReference>
<keyword evidence="6" id="KW-0378">Hydrolase</keyword>
<dbReference type="PROSITE" id="PS00972">
    <property type="entry name" value="USP_1"/>
    <property type="match status" value="1"/>
</dbReference>
<comment type="caution">
    <text evidence="10">The sequence shown here is derived from an EMBL/GenBank/DDBJ whole genome shotgun (WGS) entry which is preliminary data.</text>
</comment>
<dbReference type="Proteomes" id="UP000023152">
    <property type="component" value="Unassembled WGS sequence"/>
</dbReference>
<keyword evidence="5" id="KW-0833">Ubl conjugation pathway</keyword>
<dbReference type="InterPro" id="IPR018200">
    <property type="entry name" value="USP_CS"/>
</dbReference>
<evidence type="ECO:0000259" key="9">
    <source>
        <dbReference type="PROSITE" id="PS50235"/>
    </source>
</evidence>
<keyword evidence="8" id="KW-0812">Transmembrane</keyword>
<evidence type="ECO:0000256" key="3">
    <source>
        <dbReference type="ARBA" id="ARBA00012759"/>
    </source>
</evidence>
<dbReference type="SUPFAM" id="SSF54001">
    <property type="entry name" value="Cysteine proteinases"/>
    <property type="match status" value="1"/>
</dbReference>
<dbReference type="InterPro" id="IPR050185">
    <property type="entry name" value="Ub_carboxyl-term_hydrolase"/>
</dbReference>
<feature type="domain" description="USP" evidence="9">
    <location>
        <begin position="271"/>
        <end position="319"/>
    </location>
</feature>
<proteinExistence type="inferred from homology"/>
<keyword evidence="7" id="KW-0788">Thiol protease</keyword>
<evidence type="ECO:0000256" key="6">
    <source>
        <dbReference type="ARBA" id="ARBA00022801"/>
    </source>
</evidence>
<dbReference type="GO" id="GO:0004843">
    <property type="term" value="F:cysteine-type deubiquitinase activity"/>
    <property type="evidence" value="ECO:0007669"/>
    <property type="project" value="UniProtKB-EC"/>
</dbReference>
<accession>X6LGR3</accession>
<dbReference type="AlphaFoldDB" id="X6LGR3"/>
<evidence type="ECO:0000256" key="2">
    <source>
        <dbReference type="ARBA" id="ARBA00009085"/>
    </source>
</evidence>
<dbReference type="PANTHER" id="PTHR21646:SF24">
    <property type="entry name" value="UBIQUITIN CARBOXYL-TERMINAL HYDROLASE"/>
    <property type="match status" value="1"/>
</dbReference>
<dbReference type="PROSITE" id="PS50235">
    <property type="entry name" value="USP_3"/>
    <property type="match status" value="1"/>
</dbReference>